<reference evidence="2 3" key="1">
    <citation type="submission" date="2021-01" db="EMBL/GenBank/DDBJ databases">
        <title>Whole genome sequence of Paenibacillus sonchi LMG 24727 for comparative genomics.</title>
        <authorList>
            <person name="Lee G."/>
            <person name="Kim M.-J."/>
            <person name="Lim K."/>
            <person name="Shin J.-H."/>
        </authorList>
    </citation>
    <scope>NUCLEOTIDE SEQUENCE [LARGE SCALE GENOMIC DNA]</scope>
    <source>
        <strain evidence="2 3">LMG 24727</strain>
    </source>
</reference>
<dbReference type="Proteomes" id="UP000595841">
    <property type="component" value="Chromosome"/>
</dbReference>
<keyword evidence="3" id="KW-1185">Reference proteome</keyword>
<evidence type="ECO:0000313" key="3">
    <source>
        <dbReference type="Proteomes" id="UP000595841"/>
    </source>
</evidence>
<keyword evidence="1" id="KW-1133">Transmembrane helix</keyword>
<dbReference type="EMBL" id="CP068595">
    <property type="protein sequence ID" value="QQZ59488.1"/>
    <property type="molecule type" value="Genomic_DNA"/>
</dbReference>
<evidence type="ECO:0000256" key="1">
    <source>
        <dbReference type="SAM" id="Phobius"/>
    </source>
</evidence>
<organism evidence="2 3">
    <name type="scientific">Paenibacillus sonchi</name>
    <dbReference type="NCBI Taxonomy" id="373687"/>
    <lineage>
        <taxon>Bacteria</taxon>
        <taxon>Bacillati</taxon>
        <taxon>Bacillota</taxon>
        <taxon>Bacilli</taxon>
        <taxon>Bacillales</taxon>
        <taxon>Paenibacillaceae</taxon>
        <taxon>Paenibacillus</taxon>
        <taxon>Paenibacillus sonchi group</taxon>
    </lineage>
</organism>
<sequence length="151" mass="16869">MNSKPAGIVFAEADSAGVWKVLRISSDLDFEKLFKSTIQQRQLRDAKLIYDISTHVAGIVSEQDPQFTPLRENSALTLKQGENTSFTDLKEKVINSRDEKSSNSDQANYSGQPIASEKIKSTNTFFNIPVIFTLIVCVGLIMLITLRSRKN</sequence>
<keyword evidence="1" id="KW-0472">Membrane</keyword>
<feature type="transmembrane region" description="Helical" evidence="1">
    <location>
        <begin position="125"/>
        <end position="146"/>
    </location>
</feature>
<gene>
    <name evidence="2" type="ORF">JI735_22965</name>
</gene>
<accession>A0A974SAH5</accession>
<evidence type="ECO:0000313" key="2">
    <source>
        <dbReference type="EMBL" id="QQZ59488.1"/>
    </source>
</evidence>
<name>A0A974SAH5_9BACL</name>
<dbReference type="AlphaFoldDB" id="A0A974SAH5"/>
<proteinExistence type="predicted"/>
<protein>
    <submittedName>
        <fullName evidence="2">Uncharacterized protein</fullName>
    </submittedName>
</protein>
<keyword evidence="1" id="KW-0812">Transmembrane</keyword>
<dbReference type="KEGG" id="pson:JI735_22965"/>
<dbReference type="RefSeq" id="WP_039839227.1">
    <property type="nucleotide sequence ID" value="NZ_CP068595.1"/>
</dbReference>